<evidence type="ECO:0000313" key="5">
    <source>
        <dbReference type="Proteomes" id="UP000195106"/>
    </source>
</evidence>
<evidence type="ECO:0000256" key="2">
    <source>
        <dbReference type="SAM" id="Phobius"/>
    </source>
</evidence>
<feature type="region of interest" description="Disordered" evidence="1">
    <location>
        <begin position="1"/>
        <end position="21"/>
    </location>
</feature>
<keyword evidence="2" id="KW-0812">Transmembrane</keyword>
<evidence type="ECO:0000259" key="3">
    <source>
        <dbReference type="Pfam" id="PF14258"/>
    </source>
</evidence>
<feature type="domain" description="DUF4350" evidence="3">
    <location>
        <begin position="63"/>
        <end position="246"/>
    </location>
</feature>
<reference evidence="4 5" key="1">
    <citation type="submission" date="2016-08" db="EMBL/GenBank/DDBJ databases">
        <title>Genome sequence of Clavibacter michiganensis spp. strain CASJ009.</title>
        <authorList>
            <person name="Thapa S.P."/>
            <person name="Coaker G."/>
        </authorList>
    </citation>
    <scope>NUCLEOTIDE SEQUENCE [LARGE SCALE GENOMIC DNA]</scope>
    <source>
        <strain evidence="4">CASJ009</strain>
    </source>
</reference>
<evidence type="ECO:0000256" key="1">
    <source>
        <dbReference type="SAM" id="MobiDB-lite"/>
    </source>
</evidence>
<accession>A0A251XSV1</accession>
<dbReference type="EMBL" id="MDHJ01000001">
    <property type="protein sequence ID" value="OUE08343.1"/>
    <property type="molecule type" value="Genomic_DNA"/>
</dbReference>
<comment type="caution">
    <text evidence="4">The sequence shown here is derived from an EMBL/GenBank/DDBJ whole genome shotgun (WGS) entry which is preliminary data.</text>
</comment>
<dbReference type="Proteomes" id="UP000195106">
    <property type="component" value="Unassembled WGS sequence"/>
</dbReference>
<feature type="transmembrane region" description="Helical" evidence="2">
    <location>
        <begin position="34"/>
        <end position="55"/>
    </location>
</feature>
<keyword evidence="2" id="KW-1133">Transmembrane helix</keyword>
<gene>
    <name evidence="4" type="ORF">CMsap09_05295</name>
</gene>
<protein>
    <recommendedName>
        <fullName evidence="3">DUF4350 domain-containing protein</fullName>
    </recommendedName>
</protein>
<keyword evidence="2" id="KW-0472">Membrane</keyword>
<evidence type="ECO:0000313" key="4">
    <source>
        <dbReference type="EMBL" id="OUE08343.1"/>
    </source>
</evidence>
<proteinExistence type="predicted"/>
<dbReference type="InterPro" id="IPR025646">
    <property type="entry name" value="DUF4350"/>
</dbReference>
<dbReference type="Pfam" id="PF14258">
    <property type="entry name" value="DUF4350"/>
    <property type="match status" value="1"/>
</dbReference>
<name>A0A251XSV1_9MICO</name>
<organism evidence="4 5">
    <name type="scientific">Clavibacter michiganensis</name>
    <dbReference type="NCBI Taxonomy" id="28447"/>
    <lineage>
        <taxon>Bacteria</taxon>
        <taxon>Bacillati</taxon>
        <taxon>Actinomycetota</taxon>
        <taxon>Actinomycetes</taxon>
        <taxon>Micrococcales</taxon>
        <taxon>Microbacteriaceae</taxon>
        <taxon>Clavibacter</taxon>
    </lineage>
</organism>
<dbReference type="AlphaFoldDB" id="A0A251XSV1"/>
<sequence>MTAPASSASAPSESALATAETRTPGQALRRAGTWIALAALAVLVALASLAIGGAARPGDALAPDNPAPGGTQALARVLAAQGVDVTLAGTLAEARAAVGEDDDATLVLGPTSDRLDDDRLAEVGRLTTRTVLFSPDFRTLRAIAPDVAAGGAAESDDRALDARCALPAAVAAGSVPDDAPVFRLVGEDADEAVTCFPDDTGDAFALLEVPAVLAPGGTVVVLDADPVLTNDRIGEQGSAALALGVLGERPRLVWYTPSPDDAASDAPPTLGQLTPGWVTPAILLLGAAALAAAVWRGRRFGPLVVERLPVVVRADETAEGRARLYLRADARGHALDALRVGTVDRLATTLALGRLASVDEVAAAAAAAVGEDPAGIRALLLDTRPRTDRDLVDLAGRLAALERRVARAVDPA</sequence>